<dbReference type="Proteomes" id="UP001168575">
    <property type="component" value="Unassembled WGS sequence"/>
</dbReference>
<gene>
    <name evidence="9" type="ORF">Q3982_04755</name>
</gene>
<dbReference type="GO" id="GO:0005524">
    <property type="term" value="F:ATP binding"/>
    <property type="evidence" value="ECO:0007669"/>
    <property type="project" value="UniProtKB-KW"/>
</dbReference>
<dbReference type="InterPro" id="IPR023465">
    <property type="entry name" value="Riboflavin_kinase_dom_sf"/>
</dbReference>
<organism evidence="9 10">
    <name type="scientific">Phoenicibacter congonensis</name>
    <dbReference type="NCBI Taxonomy" id="1944646"/>
    <lineage>
        <taxon>Bacteria</taxon>
        <taxon>Bacillati</taxon>
        <taxon>Actinomycetota</taxon>
        <taxon>Coriobacteriia</taxon>
        <taxon>Eggerthellales</taxon>
        <taxon>Eggerthellaceae</taxon>
        <taxon>Phoenicibacter</taxon>
    </lineage>
</organism>
<dbReference type="Gene3D" id="2.40.30.30">
    <property type="entry name" value="Riboflavin kinase-like"/>
    <property type="match status" value="1"/>
</dbReference>
<dbReference type="InterPro" id="IPR015865">
    <property type="entry name" value="Riboflavin_kinase_bac/euk"/>
</dbReference>
<keyword evidence="9" id="KW-0418">Kinase</keyword>
<dbReference type="SMART" id="SM00904">
    <property type="entry name" value="Flavokinase"/>
    <property type="match status" value="1"/>
</dbReference>
<evidence type="ECO:0000313" key="10">
    <source>
        <dbReference type="Proteomes" id="UP001168575"/>
    </source>
</evidence>
<evidence type="ECO:0000256" key="5">
    <source>
        <dbReference type="ARBA" id="ARBA00022741"/>
    </source>
</evidence>
<comment type="caution">
    <text evidence="9">The sequence shown here is derived from an EMBL/GenBank/DDBJ whole genome shotgun (WGS) entry which is preliminary data.</text>
</comment>
<feature type="domain" description="Riboflavin kinase" evidence="8">
    <location>
        <begin position="6"/>
        <end position="128"/>
    </location>
</feature>
<dbReference type="EMBL" id="JAUMVS010000071">
    <property type="protein sequence ID" value="MDO4841970.1"/>
    <property type="molecule type" value="Genomic_DNA"/>
</dbReference>
<keyword evidence="5" id="KW-0547">Nucleotide-binding</keyword>
<reference evidence="9" key="1">
    <citation type="submission" date="2023-07" db="EMBL/GenBank/DDBJ databases">
        <title>Between Cages and Wild: Unraveling the Impact of Captivity on Animal Microbiomes and Antimicrobial Resistance.</title>
        <authorList>
            <person name="Schmartz G.P."/>
            <person name="Rehner J."/>
            <person name="Schuff M.J."/>
            <person name="Becker S.L."/>
            <person name="Kravczyk M."/>
            <person name="Gurevich A."/>
            <person name="Francke R."/>
            <person name="Mueller R."/>
            <person name="Keller V."/>
            <person name="Keller A."/>
        </authorList>
    </citation>
    <scope>NUCLEOTIDE SEQUENCE</scope>
    <source>
        <strain evidence="9">S12M_St_49</strain>
    </source>
</reference>
<evidence type="ECO:0000256" key="2">
    <source>
        <dbReference type="ARBA" id="ARBA00022630"/>
    </source>
</evidence>
<evidence type="ECO:0000256" key="3">
    <source>
        <dbReference type="ARBA" id="ARBA00022643"/>
    </source>
</evidence>
<keyword evidence="4" id="KW-0808">Transferase</keyword>
<protein>
    <recommendedName>
        <fullName evidence="1">riboflavin kinase</fullName>
        <ecNumber evidence="1">2.7.1.26</ecNumber>
    </recommendedName>
</protein>
<evidence type="ECO:0000256" key="6">
    <source>
        <dbReference type="ARBA" id="ARBA00022840"/>
    </source>
</evidence>
<evidence type="ECO:0000256" key="7">
    <source>
        <dbReference type="ARBA" id="ARBA00047880"/>
    </source>
</evidence>
<dbReference type="PANTHER" id="PTHR22749">
    <property type="entry name" value="RIBOFLAVIN KINASE/FMN ADENYLYLTRANSFERASE"/>
    <property type="match status" value="1"/>
</dbReference>
<keyword evidence="6" id="KW-0067">ATP-binding</keyword>
<accession>A0AA43RK13</accession>
<keyword evidence="10" id="KW-1185">Reference proteome</keyword>
<dbReference type="Pfam" id="PF01687">
    <property type="entry name" value="Flavokinase"/>
    <property type="match status" value="1"/>
</dbReference>
<comment type="catalytic activity">
    <reaction evidence="7">
        <text>riboflavin + ATP = FMN + ADP + H(+)</text>
        <dbReference type="Rhea" id="RHEA:14357"/>
        <dbReference type="ChEBI" id="CHEBI:15378"/>
        <dbReference type="ChEBI" id="CHEBI:30616"/>
        <dbReference type="ChEBI" id="CHEBI:57986"/>
        <dbReference type="ChEBI" id="CHEBI:58210"/>
        <dbReference type="ChEBI" id="CHEBI:456216"/>
        <dbReference type="EC" id="2.7.1.26"/>
    </reaction>
</comment>
<dbReference type="GO" id="GO:0009231">
    <property type="term" value="P:riboflavin biosynthetic process"/>
    <property type="evidence" value="ECO:0007669"/>
    <property type="project" value="InterPro"/>
</dbReference>
<keyword evidence="3" id="KW-0288">FMN</keyword>
<evidence type="ECO:0000259" key="8">
    <source>
        <dbReference type="SMART" id="SM00904"/>
    </source>
</evidence>
<name>A0AA43RK13_9ACTN</name>
<evidence type="ECO:0000256" key="4">
    <source>
        <dbReference type="ARBA" id="ARBA00022679"/>
    </source>
</evidence>
<evidence type="ECO:0000313" key="9">
    <source>
        <dbReference type="EMBL" id="MDO4841970.1"/>
    </source>
</evidence>
<proteinExistence type="predicted"/>
<dbReference type="EC" id="2.7.1.26" evidence="1"/>
<dbReference type="AlphaFoldDB" id="A0AA43RK13"/>
<sequence>MNELKNLGTISGVVKHGRGEGDSLGFRTANLEVDAAAIPVPEGVYSAYAFVDEKPYRAAVSVGVSPLFEEETNANVEAHILDFSDNLYNKEITIQFCEFLRPMIAFSSKDELISTVKHNIEQARQLPLPE</sequence>
<dbReference type="GO" id="GO:0009398">
    <property type="term" value="P:FMN biosynthetic process"/>
    <property type="evidence" value="ECO:0007669"/>
    <property type="project" value="TreeGrafter"/>
</dbReference>
<dbReference type="SUPFAM" id="SSF82114">
    <property type="entry name" value="Riboflavin kinase-like"/>
    <property type="match status" value="1"/>
</dbReference>
<keyword evidence="2" id="KW-0285">Flavoprotein</keyword>
<dbReference type="GO" id="GO:0008531">
    <property type="term" value="F:riboflavin kinase activity"/>
    <property type="evidence" value="ECO:0007669"/>
    <property type="project" value="UniProtKB-EC"/>
</dbReference>
<dbReference type="PANTHER" id="PTHR22749:SF6">
    <property type="entry name" value="RIBOFLAVIN KINASE"/>
    <property type="match status" value="1"/>
</dbReference>
<evidence type="ECO:0000256" key="1">
    <source>
        <dbReference type="ARBA" id="ARBA00012105"/>
    </source>
</evidence>
<dbReference type="InterPro" id="IPR023468">
    <property type="entry name" value="Riboflavin_kinase"/>
</dbReference>